<dbReference type="Proteomes" id="UP000004535">
    <property type="component" value="Unassembled WGS sequence"/>
</dbReference>
<feature type="region of interest" description="Disordered" evidence="1">
    <location>
        <begin position="1"/>
        <end position="44"/>
    </location>
</feature>
<feature type="compositionally biased region" description="Basic residues" evidence="1">
    <location>
        <begin position="26"/>
        <end position="35"/>
    </location>
</feature>
<accession>B9BIM1</accession>
<dbReference type="AlphaFoldDB" id="B9BIM1"/>
<name>B9BIM1_9BURK</name>
<organism evidence="2 3">
    <name type="scientific">Burkholderia multivorans CGD2</name>
    <dbReference type="NCBI Taxonomy" id="513052"/>
    <lineage>
        <taxon>Bacteria</taxon>
        <taxon>Pseudomonadati</taxon>
        <taxon>Pseudomonadota</taxon>
        <taxon>Betaproteobacteria</taxon>
        <taxon>Burkholderiales</taxon>
        <taxon>Burkholderiaceae</taxon>
        <taxon>Burkholderia</taxon>
        <taxon>Burkholderia cepacia complex</taxon>
    </lineage>
</organism>
<gene>
    <name evidence="2" type="ORF">BURMUCGD2_4927</name>
</gene>
<proteinExistence type="predicted"/>
<comment type="caution">
    <text evidence="2">The sequence shown here is derived from an EMBL/GenBank/DDBJ whole genome shotgun (WGS) entry which is preliminary data.</text>
</comment>
<evidence type="ECO:0000313" key="3">
    <source>
        <dbReference type="Proteomes" id="UP000004535"/>
    </source>
</evidence>
<evidence type="ECO:0000313" key="2">
    <source>
        <dbReference type="EMBL" id="EEE09554.1"/>
    </source>
</evidence>
<dbReference type="EMBL" id="ACFC01000001">
    <property type="protein sequence ID" value="EEE09554.1"/>
    <property type="molecule type" value="Genomic_DNA"/>
</dbReference>
<evidence type="ECO:0000256" key="1">
    <source>
        <dbReference type="SAM" id="MobiDB-lite"/>
    </source>
</evidence>
<sequence>MDERTVVRRTRRPPGANDERTPYKTASHRASRAHRFAAGARGFA</sequence>
<protein>
    <submittedName>
        <fullName evidence="2">Uncharacterized protein</fullName>
    </submittedName>
</protein>
<reference evidence="2 3" key="1">
    <citation type="journal article" date="2012" name="J. Bacteriol.">
        <title>Draft Genome Sequence Determination for Cystic Fibrosis and Chronic Granulomatous Disease Burkholderia multivorans Isolates.</title>
        <authorList>
            <person name="Varga J.J."/>
            <person name="Losada L."/>
            <person name="Zelazny A.M."/>
            <person name="Brinkac L."/>
            <person name="Harkins D."/>
            <person name="Radune D."/>
            <person name="Hostetler J."/>
            <person name="Sampaio E.P."/>
            <person name="Ronning C.M."/>
            <person name="Nierman W.C."/>
            <person name="Greenberg D.E."/>
            <person name="Holland S.M."/>
            <person name="Goldberg J.B."/>
        </authorList>
    </citation>
    <scope>NUCLEOTIDE SEQUENCE [LARGE SCALE GENOMIC DNA]</scope>
    <source>
        <strain evidence="2 3">CGD2</strain>
    </source>
</reference>